<protein>
    <submittedName>
        <fullName evidence="1">Uncharacterized protein</fullName>
    </submittedName>
</protein>
<dbReference type="EMBL" id="KN716570">
    <property type="protein sequence ID" value="KJH43324.1"/>
    <property type="molecule type" value="Genomic_DNA"/>
</dbReference>
<reference evidence="2" key="2">
    <citation type="journal article" date="2016" name="Sci. Rep.">
        <title>Dictyocaulus viviparus genome, variome and transcriptome elucidate lungworm biology and support future intervention.</title>
        <authorList>
            <person name="McNulty S.N."/>
            <person name="Strube C."/>
            <person name="Rosa B.A."/>
            <person name="Martin J.C."/>
            <person name="Tyagi R."/>
            <person name="Choi Y.J."/>
            <person name="Wang Q."/>
            <person name="Hallsworth Pepin K."/>
            <person name="Zhang X."/>
            <person name="Ozersky P."/>
            <person name="Wilson R.K."/>
            <person name="Sternberg P.W."/>
            <person name="Gasser R.B."/>
            <person name="Mitreva M."/>
        </authorList>
    </citation>
    <scope>NUCLEOTIDE SEQUENCE [LARGE SCALE GENOMIC DNA]</scope>
    <source>
        <strain evidence="2">HannoverDv2000</strain>
    </source>
</reference>
<accession>A0A0D8XHT4</accession>
<organism evidence="1 2">
    <name type="scientific">Dictyocaulus viviparus</name>
    <name type="common">Bovine lungworm</name>
    <dbReference type="NCBI Taxonomy" id="29172"/>
    <lineage>
        <taxon>Eukaryota</taxon>
        <taxon>Metazoa</taxon>
        <taxon>Ecdysozoa</taxon>
        <taxon>Nematoda</taxon>
        <taxon>Chromadorea</taxon>
        <taxon>Rhabditida</taxon>
        <taxon>Rhabditina</taxon>
        <taxon>Rhabditomorpha</taxon>
        <taxon>Strongyloidea</taxon>
        <taxon>Metastrongylidae</taxon>
        <taxon>Dictyocaulus</taxon>
    </lineage>
</organism>
<gene>
    <name evidence="1" type="ORF">DICVIV_10654</name>
</gene>
<reference evidence="1 2" key="1">
    <citation type="submission" date="2013-11" db="EMBL/GenBank/DDBJ databases">
        <title>Draft genome of the bovine lungworm Dictyocaulus viviparus.</title>
        <authorList>
            <person name="Mitreva M."/>
        </authorList>
    </citation>
    <scope>NUCLEOTIDE SEQUENCE [LARGE SCALE GENOMIC DNA]</scope>
    <source>
        <strain evidence="1 2">HannoverDv2000</strain>
    </source>
</reference>
<evidence type="ECO:0000313" key="1">
    <source>
        <dbReference type="EMBL" id="KJH43324.1"/>
    </source>
</evidence>
<dbReference type="Proteomes" id="UP000053766">
    <property type="component" value="Unassembled WGS sequence"/>
</dbReference>
<name>A0A0D8XHT4_DICVI</name>
<dbReference type="AlphaFoldDB" id="A0A0D8XHT4"/>
<evidence type="ECO:0000313" key="2">
    <source>
        <dbReference type="Proteomes" id="UP000053766"/>
    </source>
</evidence>
<keyword evidence="2" id="KW-1185">Reference proteome</keyword>
<sequence length="202" mass="23206">MTQNVTTTDQTGADKVRSTGVFQFINLSEIFHRYSGIDTQCDDEEDKMSKMIDLGVKGIFPQTTSESFTAKCSFKVRYAQFGYMTVVQHKNNLTRKPIVFAKRLSIEKRTIFCKNLETECGVEYYAKLLRVILSLSFQLNFTYNDIFNIIGIDMATAIGDTVVMHRLYLSNGENLPSNTKMHLRSIEKQLDDNENLKRIKIN</sequence>
<proteinExistence type="predicted"/>